<keyword evidence="2" id="KW-1185">Reference proteome</keyword>
<evidence type="ECO:0000313" key="1">
    <source>
        <dbReference type="EMBL" id="MBD2609592.1"/>
    </source>
</evidence>
<sequence length="105" mass="12117">MNNSELIDSLNDQHLLSLVELLSRALMMPEESLRYIANDELFYELPFEAIAHCEDLNDYERLKLMQQVVNTLVTEAEKPAISMLQLALPFQMANFTTLKPVLPDY</sequence>
<dbReference type="EMBL" id="JACJTA010000176">
    <property type="protein sequence ID" value="MBD2609592.1"/>
    <property type="molecule type" value="Genomic_DNA"/>
</dbReference>
<dbReference type="RefSeq" id="WP_029637039.1">
    <property type="nucleotide sequence ID" value="NZ_JACJTA010000176.1"/>
</dbReference>
<proteinExistence type="predicted"/>
<organism evidence="1 2">
    <name type="scientific">Scytonema hofmannii FACHB-248</name>
    <dbReference type="NCBI Taxonomy" id="1842502"/>
    <lineage>
        <taxon>Bacteria</taxon>
        <taxon>Bacillati</taxon>
        <taxon>Cyanobacteriota</taxon>
        <taxon>Cyanophyceae</taxon>
        <taxon>Nostocales</taxon>
        <taxon>Scytonemataceae</taxon>
        <taxon>Scytonema</taxon>
    </lineage>
</organism>
<name>A0ABR8H2D0_9CYAN</name>
<dbReference type="Proteomes" id="UP000660380">
    <property type="component" value="Unassembled WGS sequence"/>
</dbReference>
<gene>
    <name evidence="1" type="ORF">H6G81_35160</name>
</gene>
<protein>
    <submittedName>
        <fullName evidence="1">Uncharacterized protein</fullName>
    </submittedName>
</protein>
<accession>A0ABR8H2D0</accession>
<evidence type="ECO:0000313" key="2">
    <source>
        <dbReference type="Proteomes" id="UP000660380"/>
    </source>
</evidence>
<reference evidence="1 2" key="1">
    <citation type="journal article" date="2020" name="ISME J.">
        <title>Comparative genomics reveals insights into cyanobacterial evolution and habitat adaptation.</title>
        <authorList>
            <person name="Chen M.Y."/>
            <person name="Teng W.K."/>
            <person name="Zhao L."/>
            <person name="Hu C.X."/>
            <person name="Zhou Y.K."/>
            <person name="Han B.P."/>
            <person name="Song L.R."/>
            <person name="Shu W.S."/>
        </authorList>
    </citation>
    <scope>NUCLEOTIDE SEQUENCE [LARGE SCALE GENOMIC DNA]</scope>
    <source>
        <strain evidence="1 2">FACHB-248</strain>
    </source>
</reference>
<comment type="caution">
    <text evidence="1">The sequence shown here is derived from an EMBL/GenBank/DDBJ whole genome shotgun (WGS) entry which is preliminary data.</text>
</comment>